<name>A0A1T5DKY0_9SPHN</name>
<dbReference type="STRING" id="439228.SAMN06295920_105264"/>
<protein>
    <submittedName>
        <fullName evidence="1">Uncharacterized protein</fullName>
    </submittedName>
</protein>
<dbReference type="Proteomes" id="UP000189818">
    <property type="component" value="Unassembled WGS sequence"/>
</dbReference>
<organism evidence="1 2">
    <name type="scientific">Rhizorhabdus histidinilytica</name>
    <dbReference type="NCBI Taxonomy" id="439228"/>
    <lineage>
        <taxon>Bacteria</taxon>
        <taxon>Pseudomonadati</taxon>
        <taxon>Pseudomonadota</taxon>
        <taxon>Alphaproteobacteria</taxon>
        <taxon>Sphingomonadales</taxon>
        <taxon>Sphingomonadaceae</taxon>
        <taxon>Rhizorhabdus</taxon>
    </lineage>
</organism>
<evidence type="ECO:0000313" key="1">
    <source>
        <dbReference type="EMBL" id="SKB72365.1"/>
    </source>
</evidence>
<dbReference type="AlphaFoldDB" id="A0A1T5DKY0"/>
<dbReference type="RefSeq" id="WP_079648624.1">
    <property type="nucleotide sequence ID" value="NZ_FUYM01000005.1"/>
</dbReference>
<evidence type="ECO:0000313" key="2">
    <source>
        <dbReference type="Proteomes" id="UP000189818"/>
    </source>
</evidence>
<reference evidence="2" key="1">
    <citation type="submission" date="2017-02" db="EMBL/GenBank/DDBJ databases">
        <authorList>
            <person name="Varghese N."/>
            <person name="Submissions S."/>
        </authorList>
    </citation>
    <scope>NUCLEOTIDE SEQUENCE [LARGE SCALE GENOMIC DNA]</scope>
    <source>
        <strain evidence="2">UM2</strain>
    </source>
</reference>
<accession>A0A1T5DKY0</accession>
<dbReference type="EMBL" id="FUYM01000005">
    <property type="protein sequence ID" value="SKB72365.1"/>
    <property type="molecule type" value="Genomic_DNA"/>
</dbReference>
<sequence>MDTSDTRKLRETLDLLGIRAQATAAGMVQMMLELHRAGVLDDAAVDRVKGAICGDLMLSCPQAIDRREYEASLRRRLDALFAGQEPVGRRMPAFGEKPE</sequence>
<gene>
    <name evidence="1" type="ORF">SAMN06295920_105264</name>
</gene>
<proteinExistence type="predicted"/>
<dbReference type="OrthoDB" id="7507045at2"/>
<keyword evidence="2" id="KW-1185">Reference proteome</keyword>